<keyword evidence="2" id="KW-1185">Reference proteome</keyword>
<dbReference type="EMBL" id="JAODUO010000093">
    <property type="protein sequence ID" value="KAK2189939.1"/>
    <property type="molecule type" value="Genomic_DNA"/>
</dbReference>
<gene>
    <name evidence="1" type="ORF">NP493_93g04000</name>
</gene>
<dbReference type="Proteomes" id="UP001209878">
    <property type="component" value="Unassembled WGS sequence"/>
</dbReference>
<dbReference type="SUPFAM" id="SSF52047">
    <property type="entry name" value="RNI-like"/>
    <property type="match status" value="1"/>
</dbReference>
<dbReference type="AlphaFoldDB" id="A0AAD9UHR0"/>
<reference evidence="1" key="1">
    <citation type="journal article" date="2023" name="Mol. Biol. Evol.">
        <title>Third-Generation Sequencing Reveals the Adaptive Role of the Epigenome in Three Deep-Sea Polychaetes.</title>
        <authorList>
            <person name="Perez M."/>
            <person name="Aroh O."/>
            <person name="Sun Y."/>
            <person name="Lan Y."/>
            <person name="Juniper S.K."/>
            <person name="Young C.R."/>
            <person name="Angers B."/>
            <person name="Qian P.Y."/>
        </authorList>
    </citation>
    <scope>NUCLEOTIDE SEQUENCE</scope>
    <source>
        <strain evidence="1">R07B-5</strain>
    </source>
</reference>
<organism evidence="1 2">
    <name type="scientific">Ridgeia piscesae</name>
    <name type="common">Tubeworm</name>
    <dbReference type="NCBI Taxonomy" id="27915"/>
    <lineage>
        <taxon>Eukaryota</taxon>
        <taxon>Metazoa</taxon>
        <taxon>Spiralia</taxon>
        <taxon>Lophotrochozoa</taxon>
        <taxon>Annelida</taxon>
        <taxon>Polychaeta</taxon>
        <taxon>Sedentaria</taxon>
        <taxon>Canalipalpata</taxon>
        <taxon>Sabellida</taxon>
        <taxon>Siboglinidae</taxon>
        <taxon>Ridgeia</taxon>
    </lineage>
</organism>
<comment type="caution">
    <text evidence="1">The sequence shown here is derived from an EMBL/GenBank/DDBJ whole genome shotgun (WGS) entry which is preliminary data.</text>
</comment>
<dbReference type="PANTHER" id="PTHR39654">
    <property type="entry name" value="LEUCINE-RICH REPEAT-CONTAINING PROTEIN 75A-LIKE ISOFORM X1"/>
    <property type="match status" value="1"/>
</dbReference>
<dbReference type="Gene3D" id="3.80.10.10">
    <property type="entry name" value="Ribonuclease Inhibitor"/>
    <property type="match status" value="1"/>
</dbReference>
<evidence type="ECO:0000313" key="1">
    <source>
        <dbReference type="EMBL" id="KAK2189939.1"/>
    </source>
</evidence>
<sequence>MGNRVTDITSQESSVSEDNFFLLKWLKNHRRKDEWPYVSRRELVQRVQRQIARRRSYEELMESLVELRKVFGLMSPNDVDVDDSFVLNEKKRWKVQKLLMLIEKKLNDWPKAAELSCHMLIKQISPRLVQGRMPIKHVTDLNDVNLTQVVLHKKRRLLNRLKVILRENPQLKSLELGYTGLDNTELMNLLPTIGKLEELHYLGLSGNRLDKNIITVLMQFLRNPANLPAMQWSDLQNNDNIFSLPMPMLTLLKQRWPANQQSKTNFRQLADCDAILVVEDVLT</sequence>
<name>A0AAD9UHR0_RIDPI</name>
<evidence type="ECO:0000313" key="2">
    <source>
        <dbReference type="Proteomes" id="UP001209878"/>
    </source>
</evidence>
<dbReference type="InterPro" id="IPR032675">
    <property type="entry name" value="LRR_dom_sf"/>
</dbReference>
<accession>A0AAD9UHR0</accession>
<dbReference type="PANTHER" id="PTHR39654:SF2">
    <property type="entry name" value="LEUCINE-RICH REPEAT-CONTAINING PROTEIN 75A-LIKE ISOFORM X1"/>
    <property type="match status" value="1"/>
</dbReference>
<proteinExistence type="predicted"/>
<protein>
    <submittedName>
        <fullName evidence="1">Uncharacterized protein</fullName>
    </submittedName>
</protein>